<comment type="caution">
    <text evidence="15">The sequence shown here is derived from an EMBL/GenBank/DDBJ whole genome shotgun (WGS) entry which is preliminary data.</text>
</comment>
<evidence type="ECO:0000313" key="16">
    <source>
        <dbReference type="Proteomes" id="UP000315235"/>
    </source>
</evidence>
<organism evidence="15 16">
    <name type="scientific">Pseudomonas mangiferae</name>
    <dbReference type="NCBI Taxonomy" id="2593654"/>
    <lineage>
        <taxon>Bacteria</taxon>
        <taxon>Pseudomonadati</taxon>
        <taxon>Pseudomonadota</taxon>
        <taxon>Gammaproteobacteria</taxon>
        <taxon>Pseudomonadales</taxon>
        <taxon>Pseudomonadaceae</taxon>
        <taxon>Pseudomonas</taxon>
    </lineage>
</organism>
<keyword evidence="6 12" id="KW-1133">Transmembrane helix</keyword>
<dbReference type="PROSITE" id="PS50885">
    <property type="entry name" value="HAMP"/>
    <property type="match status" value="1"/>
</dbReference>
<evidence type="ECO:0000256" key="12">
    <source>
        <dbReference type="SAM" id="Phobius"/>
    </source>
</evidence>
<dbReference type="GO" id="GO:0007165">
    <property type="term" value="P:signal transduction"/>
    <property type="evidence" value="ECO:0007669"/>
    <property type="project" value="UniProtKB-KW"/>
</dbReference>
<evidence type="ECO:0000256" key="3">
    <source>
        <dbReference type="ARBA" id="ARBA00022481"/>
    </source>
</evidence>
<keyword evidence="8 10" id="KW-0807">Transducer</keyword>
<evidence type="ECO:0000256" key="2">
    <source>
        <dbReference type="ARBA" id="ARBA00022475"/>
    </source>
</evidence>
<accession>A0A553H547</accession>
<proteinExistence type="inferred from homology"/>
<dbReference type="PANTHER" id="PTHR43531">
    <property type="entry name" value="PROTEIN ICFG"/>
    <property type="match status" value="1"/>
</dbReference>
<evidence type="ECO:0000259" key="13">
    <source>
        <dbReference type="PROSITE" id="PS50111"/>
    </source>
</evidence>
<keyword evidence="3" id="KW-0488">Methylation</keyword>
<keyword evidence="5 12" id="KW-0812">Transmembrane</keyword>
<feature type="domain" description="HAMP" evidence="14">
    <location>
        <begin position="212"/>
        <end position="264"/>
    </location>
</feature>
<dbReference type="InterPro" id="IPR024478">
    <property type="entry name" value="HlyB_4HB_MCP"/>
</dbReference>
<gene>
    <name evidence="15" type="ORF">FM069_02100</name>
</gene>
<dbReference type="PANTHER" id="PTHR43531:SF11">
    <property type="entry name" value="METHYL-ACCEPTING CHEMOTAXIS PROTEIN 3"/>
    <property type="match status" value="1"/>
</dbReference>
<dbReference type="AlphaFoldDB" id="A0A553H547"/>
<evidence type="ECO:0000256" key="9">
    <source>
        <dbReference type="ARBA" id="ARBA00029447"/>
    </source>
</evidence>
<evidence type="ECO:0000256" key="4">
    <source>
        <dbReference type="ARBA" id="ARBA00022500"/>
    </source>
</evidence>
<dbReference type="PROSITE" id="PS50111">
    <property type="entry name" value="CHEMOTAXIS_TRANSDUC_2"/>
    <property type="match status" value="1"/>
</dbReference>
<feature type="coiled-coil region" evidence="11">
    <location>
        <begin position="455"/>
        <end position="482"/>
    </location>
</feature>
<dbReference type="Pfam" id="PF12729">
    <property type="entry name" value="4HB_MCP_1"/>
    <property type="match status" value="1"/>
</dbReference>
<name>A0A553H547_9PSED</name>
<keyword evidence="4" id="KW-0145">Chemotaxis</keyword>
<reference evidence="15 16" key="1">
    <citation type="submission" date="2019-07" db="EMBL/GenBank/DDBJ databases">
        <title>Pseudomonas mangiferae sp. nov., isolated from bark of mango tree in Thailand.</title>
        <authorList>
            <person name="Srisuk N."/>
            <person name="Anurat P."/>
        </authorList>
    </citation>
    <scope>NUCLEOTIDE SEQUENCE [LARGE SCALE GENOMIC DNA]</scope>
    <source>
        <strain evidence="15 16">DMKU_BBB3-04</strain>
    </source>
</reference>
<dbReference type="GO" id="GO:0004888">
    <property type="term" value="F:transmembrane signaling receptor activity"/>
    <property type="evidence" value="ECO:0007669"/>
    <property type="project" value="TreeGrafter"/>
</dbReference>
<feature type="domain" description="Methyl-accepting transducer" evidence="13">
    <location>
        <begin position="269"/>
        <end position="484"/>
    </location>
</feature>
<evidence type="ECO:0000313" key="15">
    <source>
        <dbReference type="EMBL" id="TRX76834.1"/>
    </source>
</evidence>
<comment type="subcellular location">
    <subcellularLocation>
        <location evidence="1">Cell membrane</location>
        <topology evidence="1">Multi-pass membrane protein</topology>
    </subcellularLocation>
</comment>
<evidence type="ECO:0000256" key="5">
    <source>
        <dbReference type="ARBA" id="ARBA00022692"/>
    </source>
</evidence>
<dbReference type="RefSeq" id="WP_143486607.1">
    <property type="nucleotide sequence ID" value="NZ_VJOY01000001.1"/>
</dbReference>
<dbReference type="SMART" id="SM00304">
    <property type="entry name" value="HAMP"/>
    <property type="match status" value="1"/>
</dbReference>
<dbReference type="SMART" id="SM00283">
    <property type="entry name" value="MA"/>
    <property type="match status" value="1"/>
</dbReference>
<sequence length="514" mass="55548">MFKNMRIGQRLGLAFLIPVLLLVVNGYVGIQALRDTNQGLETVYQDRVVPLRGLKVIADDYAVNVIDAVNKANAGLLDAQTAYAGIVQAEQRIKREWSTYTATRLTPEETRLVNDTEALFDAADRDIRQVAQVLEQRRGSQQGLLDDYDGALYRSVDPISAKLSQLIDLQLRVAKQEREEAEDVYRQTRRVVWIMGVAAILLSVLTGLLIARSITRPIDRAVEVAERLAEGDLTLRVDVDRRDETGRLLRAMRSMVERLAQTIGEVRNTTEALSGAAAQVSATTQSLSQAASQQAASVEETYATVEQANASITQNSENARITDGLATRAADEARQGGEAVEDTLEAMKSITQRIGIIDDIAYQTNLLALNAAIEAARAGDHGKGFAVVAAEVRKLAERSQVAAQEIGQLATASVSTAEGAGSLLREMIPGIQRTSDLVQEIAAASGEQATGMGQISAAISQLNQVTQQNASASEELAATSEEMSAQSEDLQRLIEFFTLPAGTFSRHGARVRTG</sequence>
<keyword evidence="16" id="KW-1185">Reference proteome</keyword>
<dbReference type="Gene3D" id="1.10.287.950">
    <property type="entry name" value="Methyl-accepting chemotaxis protein"/>
    <property type="match status" value="1"/>
</dbReference>
<evidence type="ECO:0000256" key="10">
    <source>
        <dbReference type="PROSITE-ProRule" id="PRU00284"/>
    </source>
</evidence>
<dbReference type="Pfam" id="PF00015">
    <property type="entry name" value="MCPsignal"/>
    <property type="match status" value="1"/>
</dbReference>
<comment type="similarity">
    <text evidence="9">Belongs to the methyl-accepting chemotaxis (MCP) protein family.</text>
</comment>
<protein>
    <submittedName>
        <fullName evidence="15">HAMP domain-containing protein</fullName>
    </submittedName>
</protein>
<keyword evidence="2" id="KW-1003">Cell membrane</keyword>
<dbReference type="OrthoDB" id="9795078at2"/>
<dbReference type="EMBL" id="VJOY01000001">
    <property type="protein sequence ID" value="TRX76834.1"/>
    <property type="molecule type" value="Genomic_DNA"/>
</dbReference>
<dbReference type="InterPro" id="IPR051310">
    <property type="entry name" value="MCP_chemotaxis"/>
</dbReference>
<dbReference type="GO" id="GO:0005886">
    <property type="term" value="C:plasma membrane"/>
    <property type="evidence" value="ECO:0007669"/>
    <property type="project" value="UniProtKB-SubCell"/>
</dbReference>
<dbReference type="CDD" id="cd06225">
    <property type="entry name" value="HAMP"/>
    <property type="match status" value="1"/>
</dbReference>
<dbReference type="Pfam" id="PF00672">
    <property type="entry name" value="HAMP"/>
    <property type="match status" value="1"/>
</dbReference>
<evidence type="ECO:0000256" key="6">
    <source>
        <dbReference type="ARBA" id="ARBA00022989"/>
    </source>
</evidence>
<dbReference type="Proteomes" id="UP000315235">
    <property type="component" value="Unassembled WGS sequence"/>
</dbReference>
<dbReference type="InterPro" id="IPR004089">
    <property type="entry name" value="MCPsignal_dom"/>
</dbReference>
<keyword evidence="7 12" id="KW-0472">Membrane</keyword>
<dbReference type="FunFam" id="1.10.287.950:FF:000001">
    <property type="entry name" value="Methyl-accepting chemotaxis sensory transducer"/>
    <property type="match status" value="1"/>
</dbReference>
<dbReference type="InterPro" id="IPR003660">
    <property type="entry name" value="HAMP_dom"/>
</dbReference>
<evidence type="ECO:0000256" key="1">
    <source>
        <dbReference type="ARBA" id="ARBA00004651"/>
    </source>
</evidence>
<evidence type="ECO:0000256" key="11">
    <source>
        <dbReference type="SAM" id="Coils"/>
    </source>
</evidence>
<evidence type="ECO:0000259" key="14">
    <source>
        <dbReference type="PROSITE" id="PS50885"/>
    </source>
</evidence>
<keyword evidence="11" id="KW-0175">Coiled coil</keyword>
<dbReference type="Gene3D" id="6.10.340.10">
    <property type="match status" value="1"/>
</dbReference>
<feature type="transmembrane region" description="Helical" evidence="12">
    <location>
        <begin position="191"/>
        <end position="211"/>
    </location>
</feature>
<dbReference type="SUPFAM" id="SSF58104">
    <property type="entry name" value="Methyl-accepting chemotaxis protein (MCP) signaling domain"/>
    <property type="match status" value="1"/>
</dbReference>
<evidence type="ECO:0000256" key="8">
    <source>
        <dbReference type="ARBA" id="ARBA00023224"/>
    </source>
</evidence>
<dbReference type="GO" id="GO:0006935">
    <property type="term" value="P:chemotaxis"/>
    <property type="evidence" value="ECO:0007669"/>
    <property type="project" value="UniProtKB-KW"/>
</dbReference>
<evidence type="ECO:0000256" key="7">
    <source>
        <dbReference type="ARBA" id="ARBA00023136"/>
    </source>
</evidence>